<feature type="transmembrane region" description="Helical" evidence="1">
    <location>
        <begin position="188"/>
        <end position="208"/>
    </location>
</feature>
<feature type="transmembrane region" description="Helical" evidence="1">
    <location>
        <begin position="117"/>
        <end position="142"/>
    </location>
</feature>
<dbReference type="Pfam" id="PF12679">
    <property type="entry name" value="ABC2_membrane_2"/>
    <property type="match status" value="1"/>
</dbReference>
<dbReference type="Proteomes" id="UP000006804">
    <property type="component" value="Chromosome"/>
</dbReference>
<dbReference type="KEGG" id="tta:Theth_1942"/>
<feature type="transmembrane region" description="Helical" evidence="1">
    <location>
        <begin position="79"/>
        <end position="96"/>
    </location>
</feature>
<evidence type="ECO:0000256" key="1">
    <source>
        <dbReference type="SAM" id="Phobius"/>
    </source>
</evidence>
<dbReference type="PANTHER" id="PTHR37305:SF1">
    <property type="entry name" value="MEMBRANE PROTEIN"/>
    <property type="match status" value="1"/>
</dbReference>
<dbReference type="PANTHER" id="PTHR37305">
    <property type="entry name" value="INTEGRAL MEMBRANE PROTEIN-RELATED"/>
    <property type="match status" value="1"/>
</dbReference>
<name>F7YWK2_9THEM</name>
<dbReference type="AlphaFoldDB" id="F7YWK2"/>
<keyword evidence="1" id="KW-0812">Transmembrane</keyword>
<protein>
    <submittedName>
        <fullName evidence="2">Putative ABC-2 type transport system permease protein</fullName>
    </submittedName>
</protein>
<dbReference type="GO" id="GO:0005886">
    <property type="term" value="C:plasma membrane"/>
    <property type="evidence" value="ECO:0007669"/>
    <property type="project" value="UniProtKB-SubCell"/>
</dbReference>
<evidence type="ECO:0000313" key="2">
    <source>
        <dbReference type="EMBL" id="AEH51983.1"/>
    </source>
</evidence>
<feature type="transmembrane region" description="Helical" evidence="1">
    <location>
        <begin position="154"/>
        <end position="176"/>
    </location>
</feature>
<dbReference type="EMBL" id="CP002351">
    <property type="protein sequence ID" value="AEH51983.1"/>
    <property type="molecule type" value="Genomic_DNA"/>
</dbReference>
<evidence type="ECO:0000313" key="3">
    <source>
        <dbReference type="Proteomes" id="UP000006804"/>
    </source>
</evidence>
<dbReference type="RefSeq" id="WP_013933190.1">
    <property type="nucleotide sequence ID" value="NC_015707.1"/>
</dbReference>
<organism evidence="2 3">
    <name type="scientific">Pseudothermotoga thermarum DSM 5069</name>
    <dbReference type="NCBI Taxonomy" id="688269"/>
    <lineage>
        <taxon>Bacteria</taxon>
        <taxon>Thermotogati</taxon>
        <taxon>Thermotogota</taxon>
        <taxon>Thermotogae</taxon>
        <taxon>Thermotogales</taxon>
        <taxon>Thermotogaceae</taxon>
        <taxon>Pseudothermotoga</taxon>
    </lineage>
</organism>
<reference evidence="2 3" key="1">
    <citation type="submission" date="2010-11" db="EMBL/GenBank/DDBJ databases">
        <title>The complete genome of Thermotoga thermarum DSM 5069.</title>
        <authorList>
            <consortium name="US DOE Joint Genome Institute (JGI-PGF)"/>
            <person name="Lucas S."/>
            <person name="Copeland A."/>
            <person name="Lapidus A."/>
            <person name="Bruce D."/>
            <person name="Goodwin L."/>
            <person name="Pitluck S."/>
            <person name="Kyrpides N."/>
            <person name="Mavromatis K."/>
            <person name="Ivanova N."/>
            <person name="Zeytun A."/>
            <person name="Brettin T."/>
            <person name="Detter J.C."/>
            <person name="Tapia R."/>
            <person name="Han C."/>
            <person name="Land M."/>
            <person name="Hauser L."/>
            <person name="Markowitz V."/>
            <person name="Cheng J.-F."/>
            <person name="Hugenholtz P."/>
            <person name="Woyke T."/>
            <person name="Wu D."/>
            <person name="Spring S."/>
            <person name="Schroeder M."/>
            <person name="Brambilla E."/>
            <person name="Klenk H.-P."/>
            <person name="Eisen J.A."/>
        </authorList>
    </citation>
    <scope>NUCLEOTIDE SEQUENCE [LARGE SCALE GENOMIC DNA]</scope>
    <source>
        <strain evidence="2 3">DSM 5069</strain>
    </source>
</reference>
<dbReference type="PATRIC" id="fig|688269.3.peg.2003"/>
<dbReference type="OrthoDB" id="43593at2"/>
<dbReference type="eggNOG" id="COG1277">
    <property type="taxonomic scope" value="Bacteria"/>
</dbReference>
<dbReference type="HOGENOM" id="CLU_097947_0_0_0"/>
<dbReference type="GO" id="GO:0140359">
    <property type="term" value="F:ABC-type transporter activity"/>
    <property type="evidence" value="ECO:0007669"/>
    <property type="project" value="InterPro"/>
</dbReference>
<sequence length="254" mass="29195" precursor="true">MIKKEFYDMKFRSLFIFFLVVALFFLIAPFQKLAVSMLEQYTNEQVLPEFVRKLLPKEFVEKLNDWSFFIYSQWFGKNLGQIVPIIAVIMAFPLFSREYENGTIEFLLARSSREKVFFLKTFLALLILIVETIIFSILPAAYSFFAEKSFAYNYIPAFTVHVVVGSTFWFSIALLLSAVSSDQVKPLLGSFAILAGTTVLGLLRPLRYLNVYSYILGSKIFQTGKADIKYTVVLSAISIATILVSYWVFKKKEI</sequence>
<feature type="transmembrane region" description="Helical" evidence="1">
    <location>
        <begin position="228"/>
        <end position="249"/>
    </location>
</feature>
<keyword evidence="1" id="KW-1133">Transmembrane helix</keyword>
<proteinExistence type="predicted"/>
<keyword evidence="3" id="KW-1185">Reference proteome</keyword>
<gene>
    <name evidence="2" type="ORF">Theth_1942</name>
</gene>
<keyword evidence="1" id="KW-0472">Membrane</keyword>
<dbReference type="STRING" id="688269.Theth_1942"/>
<accession>F7YWK2</accession>